<dbReference type="EMBL" id="FMIK01000052">
    <property type="protein sequence ID" value="SCM04551.1"/>
    <property type="molecule type" value="Genomic_DNA"/>
</dbReference>
<name>A0AAX2CMD4_9BACI</name>
<dbReference type="Proteomes" id="UP000242164">
    <property type="component" value="Unassembled WGS sequence"/>
</dbReference>
<gene>
    <name evidence="1" type="ORF">BCB44BAC_03995</name>
</gene>
<dbReference type="AlphaFoldDB" id="A0AAX2CMD4"/>
<proteinExistence type="predicted"/>
<dbReference type="Gene3D" id="3.30.460.10">
    <property type="entry name" value="Beta Polymerase, domain 2"/>
    <property type="match status" value="1"/>
</dbReference>
<protein>
    <submittedName>
        <fullName evidence="1">Nucleotidyltransferase</fullName>
    </submittedName>
</protein>
<dbReference type="SUPFAM" id="SSF81301">
    <property type="entry name" value="Nucleotidyltransferase"/>
    <property type="match status" value="1"/>
</dbReference>
<sequence>MKQEVPEEVKELMAQYVSRLQEILLDEELVGVYVYGSVALGAFCYATSDIDFITVTSKRMEEDMQFQIKKLHKTLSKHKLGKRMDGMYISVADLGKRNEEIEEYMYCANGKINIGHWDINAVTWWTLKNQGITVTGLEAKELPFHPSWSDVQRTMKYNVEKYWSEKISRPYLFLSGEWVESAIVTLGRIVVTLEQKRIVSKDEGLQYMMRSSSEKWKPLFWEVGRIRRNAGERRMISIWRRAKMTRQYLVSTIELCKKKLEEKKDVYK</sequence>
<organism evidence="1 2">
    <name type="scientific">Bacillus cytotoxicus</name>
    <dbReference type="NCBI Taxonomy" id="580165"/>
    <lineage>
        <taxon>Bacteria</taxon>
        <taxon>Bacillati</taxon>
        <taxon>Bacillota</taxon>
        <taxon>Bacilli</taxon>
        <taxon>Bacillales</taxon>
        <taxon>Bacillaceae</taxon>
        <taxon>Bacillus</taxon>
        <taxon>Bacillus cereus group</taxon>
    </lineage>
</organism>
<accession>A0AAX2CMD4</accession>
<reference evidence="1 2" key="1">
    <citation type="submission" date="2016-08" db="EMBL/GenBank/DDBJ databases">
        <authorList>
            <person name="Loux V."/>
            <person name="Rue O."/>
        </authorList>
    </citation>
    <scope>NUCLEOTIDE SEQUENCE [LARGE SCALE GENOMIC DNA]</scope>
    <source>
        <strain evidence="1 2">AFSSA_08CEB44bac</strain>
    </source>
</reference>
<comment type="caution">
    <text evidence="1">The sequence shown here is derived from an EMBL/GenBank/DDBJ whole genome shotgun (WGS) entry which is preliminary data.</text>
</comment>
<evidence type="ECO:0000313" key="2">
    <source>
        <dbReference type="Proteomes" id="UP000242164"/>
    </source>
</evidence>
<dbReference type="InterPro" id="IPR043519">
    <property type="entry name" value="NT_sf"/>
</dbReference>
<evidence type="ECO:0000313" key="1">
    <source>
        <dbReference type="EMBL" id="SCM04551.1"/>
    </source>
</evidence>